<evidence type="ECO:0008006" key="2">
    <source>
        <dbReference type="Google" id="ProtNLM"/>
    </source>
</evidence>
<protein>
    <recommendedName>
        <fullName evidence="2">Mannonate dehydratase</fullName>
    </recommendedName>
</protein>
<proteinExistence type="predicted"/>
<evidence type="ECO:0000313" key="1">
    <source>
        <dbReference type="EMBL" id="GAF72406.1"/>
    </source>
</evidence>
<dbReference type="GO" id="GO:0006064">
    <property type="term" value="P:glucuronate catabolic process"/>
    <property type="evidence" value="ECO:0007669"/>
    <property type="project" value="InterPro"/>
</dbReference>
<dbReference type="Pfam" id="PF03786">
    <property type="entry name" value="UxuA"/>
    <property type="match status" value="1"/>
</dbReference>
<reference evidence="1" key="1">
    <citation type="journal article" date="2014" name="Front. Microbiol.">
        <title>High frequency of phylogenetically diverse reductive dehalogenase-homologous genes in deep subseafloor sedimentary metagenomes.</title>
        <authorList>
            <person name="Kawai M."/>
            <person name="Futagami T."/>
            <person name="Toyoda A."/>
            <person name="Takaki Y."/>
            <person name="Nishi S."/>
            <person name="Hori S."/>
            <person name="Arai W."/>
            <person name="Tsubouchi T."/>
            <person name="Morono Y."/>
            <person name="Uchiyama I."/>
            <person name="Ito T."/>
            <person name="Fujiyama A."/>
            <person name="Inagaki F."/>
            <person name="Takami H."/>
        </authorList>
    </citation>
    <scope>NUCLEOTIDE SEQUENCE</scope>
    <source>
        <strain evidence="1">Expedition CK06-06</strain>
    </source>
</reference>
<dbReference type="GO" id="GO:0008927">
    <property type="term" value="F:mannonate dehydratase activity"/>
    <property type="evidence" value="ECO:0007669"/>
    <property type="project" value="InterPro"/>
</dbReference>
<gene>
    <name evidence="1" type="ORF">S01H1_07913</name>
</gene>
<dbReference type="EMBL" id="BARS01004060">
    <property type="protein sequence ID" value="GAF72406.1"/>
    <property type="molecule type" value="Genomic_DNA"/>
</dbReference>
<sequence>MKIGVSLKPYMLEDGHLSYFRAFGCESIMPWVPLPAGDGVWHVADLQRIKDLINKHEMEFAAIEGLNPGHWDHIALDEPGKEEQMENVCRTIRNMGKVGIPCLTYSFNLCGVQGYYSERDNHDGRGGTRVKKFDAGKIPTAGPPNNRDFWFESIQAPGLFKKDLERRSPEGRLPTANEEQMW</sequence>
<feature type="non-terminal residue" evidence="1">
    <location>
        <position position="182"/>
    </location>
</feature>
<dbReference type="AlphaFoldDB" id="X0SB64"/>
<name>X0SB64_9ZZZZ</name>
<dbReference type="InterPro" id="IPR036237">
    <property type="entry name" value="Xyl_isomerase-like_sf"/>
</dbReference>
<accession>X0SB64</accession>
<dbReference type="InterPro" id="IPR004628">
    <property type="entry name" value="Man_deHydtase"/>
</dbReference>
<organism evidence="1">
    <name type="scientific">marine sediment metagenome</name>
    <dbReference type="NCBI Taxonomy" id="412755"/>
    <lineage>
        <taxon>unclassified sequences</taxon>
        <taxon>metagenomes</taxon>
        <taxon>ecological metagenomes</taxon>
    </lineage>
</organism>
<dbReference type="SUPFAM" id="SSF51658">
    <property type="entry name" value="Xylose isomerase-like"/>
    <property type="match status" value="1"/>
</dbReference>
<dbReference type="Gene3D" id="3.20.20.150">
    <property type="entry name" value="Divalent-metal-dependent TIM barrel enzymes"/>
    <property type="match status" value="1"/>
</dbReference>
<comment type="caution">
    <text evidence="1">The sequence shown here is derived from an EMBL/GenBank/DDBJ whole genome shotgun (WGS) entry which is preliminary data.</text>
</comment>